<evidence type="ECO:0000256" key="3">
    <source>
        <dbReference type="SAM" id="SignalP"/>
    </source>
</evidence>
<dbReference type="KEGG" id="pacs:FAZ98_14455"/>
<dbReference type="InterPro" id="IPR051010">
    <property type="entry name" value="BCAA_transport"/>
</dbReference>
<dbReference type="PANTHER" id="PTHR30483">
    <property type="entry name" value="LEUCINE-SPECIFIC-BINDING PROTEIN"/>
    <property type="match status" value="1"/>
</dbReference>
<dbReference type="Pfam" id="PF13458">
    <property type="entry name" value="Peripla_BP_6"/>
    <property type="match status" value="1"/>
</dbReference>
<proteinExistence type="inferred from homology"/>
<organism evidence="5 6">
    <name type="scientific">Paraburkholderia acidisoli</name>
    <dbReference type="NCBI Taxonomy" id="2571748"/>
    <lineage>
        <taxon>Bacteria</taxon>
        <taxon>Pseudomonadati</taxon>
        <taxon>Pseudomonadota</taxon>
        <taxon>Betaproteobacteria</taxon>
        <taxon>Burkholderiales</taxon>
        <taxon>Burkholderiaceae</taxon>
        <taxon>Paraburkholderia</taxon>
    </lineage>
</organism>
<feature type="chain" id="PRO_5030714231" evidence="3">
    <location>
        <begin position="42"/>
        <end position="405"/>
    </location>
</feature>
<dbReference type="InterPro" id="IPR028081">
    <property type="entry name" value="Leu-bd"/>
</dbReference>
<dbReference type="SUPFAM" id="SSF53822">
    <property type="entry name" value="Periplasmic binding protein-like I"/>
    <property type="match status" value="1"/>
</dbReference>
<protein>
    <submittedName>
        <fullName evidence="5">ABC transporter substrate-binding protein</fullName>
    </submittedName>
</protein>
<evidence type="ECO:0000259" key="4">
    <source>
        <dbReference type="Pfam" id="PF13458"/>
    </source>
</evidence>
<dbReference type="InterPro" id="IPR028082">
    <property type="entry name" value="Peripla_BP_I"/>
</dbReference>
<dbReference type="OrthoDB" id="9058175at2"/>
<reference evidence="5 6" key="1">
    <citation type="submission" date="2019-12" db="EMBL/GenBank/DDBJ databases">
        <title>Paraburkholderia acidiphila 7Q-K02 sp. nov and Paraburkholderia acidisoli DHF22 sp. nov., two strains isolated from forest soil.</title>
        <authorList>
            <person name="Gao Z."/>
            <person name="Qiu L."/>
        </authorList>
    </citation>
    <scope>NUCLEOTIDE SEQUENCE [LARGE SCALE GENOMIC DNA]</scope>
    <source>
        <strain evidence="5 6">DHF22</strain>
    </source>
</reference>
<dbReference type="Proteomes" id="UP000433577">
    <property type="component" value="Chromosome 2"/>
</dbReference>
<accession>A0A7Z2GJQ0</accession>
<dbReference type="AlphaFoldDB" id="A0A7Z2GJQ0"/>
<feature type="domain" description="Leucine-binding protein" evidence="4">
    <location>
        <begin position="45"/>
        <end position="378"/>
    </location>
</feature>
<feature type="signal peptide" evidence="3">
    <location>
        <begin position="1"/>
        <end position="41"/>
    </location>
</feature>
<keyword evidence="6" id="KW-1185">Reference proteome</keyword>
<dbReference type="RefSeq" id="WP_158952025.1">
    <property type="nucleotide sequence ID" value="NZ_CP046914.1"/>
</dbReference>
<evidence type="ECO:0000256" key="2">
    <source>
        <dbReference type="ARBA" id="ARBA00022729"/>
    </source>
</evidence>
<evidence type="ECO:0000313" key="6">
    <source>
        <dbReference type="Proteomes" id="UP000433577"/>
    </source>
</evidence>
<gene>
    <name evidence="5" type="ORF">FAZ98_14455</name>
</gene>
<sequence>METRFRFSFRLHVGLRPAHALAACASATVALAALVAPAVHAAELPVGVELPLTGAMARAGNAQLEGIKVAADLFNARGGANTVKLTVIDDEAQPAKAVAGVEKLASQGVLAITGGYGSNAVSPASEASDKLGLVYITSGGVDSAMTSRGLRNFFRIGPASGYAKAIVGLLGEMKVQSVSIVSSTKQATSDLSGDVAATLQKQGIKVVQHPFDPAMTDFKPVINKIKLQDKPDAMLMIGYENDYIGILRAARVLKPQLKAVVGAWSLATPKMAAEFGELVDGAIGTAMLPYPVQFASADGKAFVAAYQKAYHKEPDYLAEFAYVQSMLLFDAVAKAAANNTLKSGGIATALRAQSFDTLIGPVHFDARGDNPAFLNNMAQMQGGKLAIVWPKDKATGTLKYPAVPW</sequence>
<name>A0A7Z2GJQ0_9BURK</name>
<evidence type="ECO:0000313" key="5">
    <source>
        <dbReference type="EMBL" id="QGZ63031.1"/>
    </source>
</evidence>
<evidence type="ECO:0000256" key="1">
    <source>
        <dbReference type="ARBA" id="ARBA00010062"/>
    </source>
</evidence>
<comment type="similarity">
    <text evidence="1">Belongs to the leucine-binding protein family.</text>
</comment>
<dbReference type="Gene3D" id="3.40.50.2300">
    <property type="match status" value="2"/>
</dbReference>
<dbReference type="PANTHER" id="PTHR30483:SF37">
    <property type="entry name" value="ABC TRANSPORTER SUBSTRATE-BINDING PROTEIN"/>
    <property type="match status" value="1"/>
</dbReference>
<keyword evidence="2 3" id="KW-0732">Signal</keyword>
<dbReference type="EMBL" id="CP046914">
    <property type="protein sequence ID" value="QGZ63031.1"/>
    <property type="molecule type" value="Genomic_DNA"/>
</dbReference>